<dbReference type="SUPFAM" id="SSF56436">
    <property type="entry name" value="C-type lectin-like"/>
    <property type="match status" value="1"/>
</dbReference>
<dbReference type="InterPro" id="IPR016186">
    <property type="entry name" value="C-type_lectin-like/link_sf"/>
</dbReference>
<evidence type="ECO:0000313" key="1">
    <source>
        <dbReference type="Proteomes" id="UP000694843"/>
    </source>
</evidence>
<dbReference type="GeneID" id="108678461"/>
<proteinExistence type="predicted"/>
<gene>
    <name evidence="2" type="primary">LOC108678461</name>
</gene>
<dbReference type="OrthoDB" id="10255512at2759"/>
<reference evidence="2" key="1">
    <citation type="submission" date="2025-08" db="UniProtKB">
        <authorList>
            <consortium name="RefSeq"/>
        </authorList>
    </citation>
    <scope>IDENTIFICATION</scope>
    <source>
        <tissue evidence="2">Whole organism</tissue>
    </source>
</reference>
<evidence type="ECO:0000313" key="2">
    <source>
        <dbReference type="RefSeq" id="XP_018022372.2"/>
    </source>
</evidence>
<organism evidence="1 2">
    <name type="scientific">Hyalella azteca</name>
    <name type="common">Amphipod</name>
    <dbReference type="NCBI Taxonomy" id="294128"/>
    <lineage>
        <taxon>Eukaryota</taxon>
        <taxon>Metazoa</taxon>
        <taxon>Ecdysozoa</taxon>
        <taxon>Arthropoda</taxon>
        <taxon>Crustacea</taxon>
        <taxon>Multicrustacea</taxon>
        <taxon>Malacostraca</taxon>
        <taxon>Eumalacostraca</taxon>
        <taxon>Peracarida</taxon>
        <taxon>Amphipoda</taxon>
        <taxon>Senticaudata</taxon>
        <taxon>Talitrida</taxon>
        <taxon>Talitroidea</taxon>
        <taxon>Hyalellidae</taxon>
        <taxon>Hyalella</taxon>
    </lineage>
</organism>
<protein>
    <submittedName>
        <fullName evidence="2">Uncharacterized protein LOC108678461</fullName>
    </submittedName>
</protein>
<accession>A0A8B7P991</accession>
<sequence>MHKASFKQVSPGFTVSGNGSTYRLNRIRCSSFCRHDILCYVFTWDTTTEECRILTSLDPTKPRVPAPTTLETYYLTSDPQGYNPGLLTFIGLHIDRWTGIRQLCKNRGGDLASPVNTQFAYMLYVVTNATDIAVGVTRNTTTQVLYDINNHEYNVSSWDEGEPDVPGQGNIFLRRGKFWDINNANRTYHEVPCRLP</sequence>
<name>A0A8B7P991_HYAAZ</name>
<dbReference type="RefSeq" id="XP_018022372.2">
    <property type="nucleotide sequence ID" value="XM_018166883.2"/>
</dbReference>
<dbReference type="AlphaFoldDB" id="A0A8B7P991"/>
<dbReference type="KEGG" id="hazt:108678461"/>
<dbReference type="Gene3D" id="3.10.100.10">
    <property type="entry name" value="Mannose-Binding Protein A, subunit A"/>
    <property type="match status" value="1"/>
</dbReference>
<dbReference type="InterPro" id="IPR016187">
    <property type="entry name" value="CTDL_fold"/>
</dbReference>
<keyword evidence="1" id="KW-1185">Reference proteome</keyword>
<dbReference type="Proteomes" id="UP000694843">
    <property type="component" value="Unplaced"/>
</dbReference>